<name>A0A1I2GBZ5_9RHOB</name>
<gene>
    <name evidence="1" type="ORF">SAMN04488523_12120</name>
</gene>
<dbReference type="Proteomes" id="UP000198977">
    <property type="component" value="Unassembled WGS sequence"/>
</dbReference>
<reference evidence="1 2" key="1">
    <citation type="submission" date="2016-10" db="EMBL/GenBank/DDBJ databases">
        <authorList>
            <person name="de Groot N.N."/>
        </authorList>
    </citation>
    <scope>NUCLEOTIDE SEQUENCE [LARGE SCALE GENOMIC DNA]</scope>
    <source>
        <strain evidence="1 2">DSM 11443</strain>
    </source>
</reference>
<accession>A0A1I2GBZ5</accession>
<dbReference type="EMBL" id="FOMW01000021">
    <property type="protein sequence ID" value="SFF14693.1"/>
    <property type="molecule type" value="Genomic_DNA"/>
</dbReference>
<dbReference type="AlphaFoldDB" id="A0A1I2GBZ5"/>
<organism evidence="1 2">
    <name type="scientific">Sulfitobacter brevis</name>
    <dbReference type="NCBI Taxonomy" id="74348"/>
    <lineage>
        <taxon>Bacteria</taxon>
        <taxon>Pseudomonadati</taxon>
        <taxon>Pseudomonadota</taxon>
        <taxon>Alphaproteobacteria</taxon>
        <taxon>Rhodobacterales</taxon>
        <taxon>Roseobacteraceae</taxon>
        <taxon>Sulfitobacter</taxon>
    </lineage>
</organism>
<keyword evidence="2" id="KW-1185">Reference proteome</keyword>
<evidence type="ECO:0000313" key="2">
    <source>
        <dbReference type="Proteomes" id="UP000198977"/>
    </source>
</evidence>
<sequence length="113" mass="12642">MMSELHRVSIIQHIKCTEGAPSTVMRPPGRLSWLFKGGIRLDSECDVIITRTALRKPVRARHPASDRCGVLFCVRMAPFALKYTLTFINEGVSVCGCKYYTSPEAGFYTCLIV</sequence>
<proteinExistence type="predicted"/>
<protein>
    <submittedName>
        <fullName evidence="1">Uncharacterized protein</fullName>
    </submittedName>
</protein>
<evidence type="ECO:0000313" key="1">
    <source>
        <dbReference type="EMBL" id="SFF14693.1"/>
    </source>
</evidence>